<dbReference type="InterPro" id="IPR036396">
    <property type="entry name" value="Cyt_P450_sf"/>
</dbReference>
<accession>A0ABS0CIC3</accession>
<dbReference type="EMBL" id="JADLRE010000033">
    <property type="protein sequence ID" value="MBF6229263.1"/>
    <property type="molecule type" value="Genomic_DNA"/>
</dbReference>
<dbReference type="PROSITE" id="PS00086">
    <property type="entry name" value="CYTOCHROME_P450"/>
    <property type="match status" value="1"/>
</dbReference>
<dbReference type="PANTHER" id="PTHR46696:SF1">
    <property type="entry name" value="CYTOCHROME P450 YJIB-RELATED"/>
    <property type="match status" value="1"/>
</dbReference>
<dbReference type="PANTHER" id="PTHR46696">
    <property type="entry name" value="P450, PUTATIVE (EUROFUNG)-RELATED"/>
    <property type="match status" value="1"/>
</dbReference>
<dbReference type="RefSeq" id="WP_195036113.1">
    <property type="nucleotide sequence ID" value="NZ_JADLRE010000033.1"/>
</dbReference>
<keyword evidence="3" id="KW-1185">Reference proteome</keyword>
<evidence type="ECO:0000313" key="3">
    <source>
        <dbReference type="Proteomes" id="UP000807309"/>
    </source>
</evidence>
<proteinExistence type="inferred from homology"/>
<evidence type="ECO:0000313" key="2">
    <source>
        <dbReference type="EMBL" id="MBF6229263.1"/>
    </source>
</evidence>
<dbReference type="SUPFAM" id="SSF48264">
    <property type="entry name" value="Cytochrome P450"/>
    <property type="match status" value="1"/>
</dbReference>
<gene>
    <name evidence="2" type="ORF">IU470_29750</name>
</gene>
<organism evidence="2 3">
    <name type="scientific">Nocardia abscessus</name>
    <dbReference type="NCBI Taxonomy" id="120957"/>
    <lineage>
        <taxon>Bacteria</taxon>
        <taxon>Bacillati</taxon>
        <taxon>Actinomycetota</taxon>
        <taxon>Actinomycetes</taxon>
        <taxon>Mycobacteriales</taxon>
        <taxon>Nocardiaceae</taxon>
        <taxon>Nocardia</taxon>
    </lineage>
</organism>
<comment type="caution">
    <text evidence="2">The sequence shown here is derived from an EMBL/GenBank/DDBJ whole genome shotgun (WGS) entry which is preliminary data.</text>
</comment>
<dbReference type="Proteomes" id="UP000807309">
    <property type="component" value="Unassembled WGS sequence"/>
</dbReference>
<sequence length="414" mass="45671">MISDTETLPIASPSEFDDPRVRLYSEEFAADPHRFYREMRSRFGSLAPVELAPGVPATLVIGYQAALRILHDPERFPADPRVWERDIPADCPIRPMMEWRPNPIRSAGEDHTRYRSAAAGALGKVDPHRLHTTIEQIAIPQINSFREDGHCDVVSQYALPVIFGTLNALLGSPSLISQRAAIGMAAIFDTVDAERGNQMLSEALVELTRFKRIYPGADVTSWLIEHPVGLDDDEILHQLVLLYAAGIEPPLNLIVNTMLLLLTDERFAGQVLDGSKPTRDALDEVLSNDPPMSNYCISYPRQPVLVDSSWLPAHQPVVISMAACNNDPAIRTVDVTDNRSHLAFGTGPHACPARSVAELIVQDAIDQLLNALPEMKLAVPASRLRWRLGPFHRALSSLPVIFPKSPPIRPGGNP</sequence>
<name>A0ABS0CIC3_9NOCA</name>
<protein>
    <submittedName>
        <fullName evidence="2">Cytochrome P450</fullName>
    </submittedName>
</protein>
<comment type="similarity">
    <text evidence="1">Belongs to the cytochrome P450 family.</text>
</comment>
<dbReference type="Gene3D" id="1.10.630.10">
    <property type="entry name" value="Cytochrome P450"/>
    <property type="match status" value="1"/>
</dbReference>
<dbReference type="InterPro" id="IPR017972">
    <property type="entry name" value="Cyt_P450_CS"/>
</dbReference>
<reference evidence="2 3" key="1">
    <citation type="submission" date="2020-10" db="EMBL/GenBank/DDBJ databases">
        <title>Identification of Nocardia species via Next-generation sequencing and recognition of intraspecies genetic diversity.</title>
        <authorList>
            <person name="Li P."/>
            <person name="Li P."/>
            <person name="Lu B."/>
        </authorList>
    </citation>
    <scope>NUCLEOTIDE SEQUENCE [LARGE SCALE GENOMIC DNA]</scope>
    <source>
        <strain evidence="2 3">N-11</strain>
    </source>
</reference>
<evidence type="ECO:0000256" key="1">
    <source>
        <dbReference type="ARBA" id="ARBA00010617"/>
    </source>
</evidence>